<reference evidence="2" key="2">
    <citation type="submission" date="2025-08" db="UniProtKB">
        <authorList>
            <consortium name="Ensembl"/>
        </authorList>
    </citation>
    <scope>IDENTIFICATION</scope>
</reference>
<accession>A0A8U7NJ75</accession>
<feature type="region of interest" description="Disordered" evidence="1">
    <location>
        <begin position="42"/>
        <end position="118"/>
    </location>
</feature>
<proteinExistence type="predicted"/>
<feature type="compositionally biased region" description="Pro residues" evidence="1">
    <location>
        <begin position="109"/>
        <end position="118"/>
    </location>
</feature>
<protein>
    <submittedName>
        <fullName evidence="2">Uncharacterized protein</fullName>
    </submittedName>
</protein>
<reference evidence="2" key="3">
    <citation type="submission" date="2025-09" db="UniProtKB">
        <authorList>
            <consortium name="Ensembl"/>
        </authorList>
    </citation>
    <scope>IDENTIFICATION</scope>
</reference>
<name>A0A8U7NJ75_CORMO</name>
<dbReference type="Proteomes" id="UP000694553">
    <property type="component" value="Unassembled WGS sequence"/>
</dbReference>
<keyword evidence="3" id="KW-1185">Reference proteome</keyword>
<dbReference type="Ensembl" id="ENSCMUT00000032518.1">
    <property type="protein sequence ID" value="ENSCMUP00000034943.1"/>
    <property type="gene ID" value="ENSCMUG00000020279.1"/>
</dbReference>
<sequence>WEVSLPMTVGSTGWALSQRHPVPRRSLLSSGVSWSKLLASSAPRKASWSGASRTTRSLRSVGLAEPHSAHTLRHSRSRGNSIVLALVPPPPNASGHSSRPDVGGILPHQPDPPALELT</sequence>
<feature type="compositionally biased region" description="Polar residues" evidence="1">
    <location>
        <begin position="49"/>
        <end position="58"/>
    </location>
</feature>
<dbReference type="AlphaFoldDB" id="A0A8U7NJ75"/>
<organism evidence="2 3">
    <name type="scientific">Corvus moneduloides</name>
    <name type="common">New Caledonian crow</name>
    <dbReference type="NCBI Taxonomy" id="1196302"/>
    <lineage>
        <taxon>Eukaryota</taxon>
        <taxon>Metazoa</taxon>
        <taxon>Chordata</taxon>
        <taxon>Craniata</taxon>
        <taxon>Vertebrata</taxon>
        <taxon>Euteleostomi</taxon>
        <taxon>Archelosauria</taxon>
        <taxon>Archosauria</taxon>
        <taxon>Dinosauria</taxon>
        <taxon>Saurischia</taxon>
        <taxon>Theropoda</taxon>
        <taxon>Coelurosauria</taxon>
        <taxon>Aves</taxon>
        <taxon>Neognathae</taxon>
        <taxon>Neoaves</taxon>
        <taxon>Telluraves</taxon>
        <taxon>Australaves</taxon>
        <taxon>Passeriformes</taxon>
        <taxon>Corvoidea</taxon>
        <taxon>Corvidae</taxon>
        <taxon>Corvus</taxon>
    </lineage>
</organism>
<evidence type="ECO:0000256" key="1">
    <source>
        <dbReference type="SAM" id="MobiDB-lite"/>
    </source>
</evidence>
<evidence type="ECO:0000313" key="2">
    <source>
        <dbReference type="Ensembl" id="ENSCMUP00000034943.1"/>
    </source>
</evidence>
<evidence type="ECO:0000313" key="3">
    <source>
        <dbReference type="Proteomes" id="UP000694553"/>
    </source>
</evidence>
<reference evidence="3" key="1">
    <citation type="submission" date="2019-10" db="EMBL/GenBank/DDBJ databases">
        <title>Corvus moneduloides (New Caledonian crow) genome, bCorMon1, primary haplotype.</title>
        <authorList>
            <person name="Rutz C."/>
            <person name="Fungtammasan C."/>
            <person name="Mountcastle J."/>
            <person name="Formenti G."/>
            <person name="Chow W."/>
            <person name="Howe K."/>
            <person name="Steele M.P."/>
            <person name="Fernandes J."/>
            <person name="Gilbert M.T.P."/>
            <person name="Fedrigo O."/>
            <person name="Jarvis E.D."/>
            <person name="Gemmell N."/>
        </authorList>
    </citation>
    <scope>NUCLEOTIDE SEQUENCE [LARGE SCALE GENOMIC DNA]</scope>
</reference>